<dbReference type="EMBL" id="JAYGHK010000003">
    <property type="protein sequence ID" value="MEA5606665.1"/>
    <property type="molecule type" value="Genomic_DNA"/>
</dbReference>
<dbReference type="RefSeq" id="WP_231859465.1">
    <property type="nucleotide sequence ID" value="NZ_JAYGHK010000003.1"/>
</dbReference>
<sequence>MMSVFIVINCLVKNFMVKYTFSLKVKGSDQEYTYHLDLLSHQENQPQQAFTAQVRENMRIDLQNKSLCAIKDHHLNQIIQTWIQDIKEGFRDSNITLNLPLLIESNIDQLYEPGNQQIPSVISPDLLDIEPQLGMLPPLNFA</sequence>
<reference evidence="1 2" key="1">
    <citation type="submission" date="2023-12" db="EMBL/GenBank/DDBJ databases">
        <title>Baltic Sea Cyanobacteria.</title>
        <authorList>
            <person name="Delbaje E."/>
            <person name="Fewer D.P."/>
            <person name="Shishido T.K."/>
        </authorList>
    </citation>
    <scope>NUCLEOTIDE SEQUENCE [LARGE SCALE GENOMIC DNA]</scope>
    <source>
        <strain evidence="1 2">UHCC 0060</strain>
    </source>
</reference>
<evidence type="ECO:0000313" key="1">
    <source>
        <dbReference type="EMBL" id="MEA5606665.1"/>
    </source>
</evidence>
<proteinExistence type="predicted"/>
<accession>A0ABU5UK61</accession>
<evidence type="ECO:0000313" key="2">
    <source>
        <dbReference type="Proteomes" id="UP001303285"/>
    </source>
</evidence>
<protein>
    <submittedName>
        <fullName evidence="1">Uncharacterized protein</fullName>
    </submittedName>
</protein>
<name>A0ABU5UK61_NODSP</name>
<gene>
    <name evidence="1" type="ORF">VB695_00925</name>
</gene>
<dbReference type="Proteomes" id="UP001303285">
    <property type="component" value="Unassembled WGS sequence"/>
</dbReference>
<keyword evidence="2" id="KW-1185">Reference proteome</keyword>
<organism evidence="1 2">
    <name type="scientific">Nodularia spumigena UHCC 0060</name>
    <dbReference type="NCBI Taxonomy" id="3110300"/>
    <lineage>
        <taxon>Bacteria</taxon>
        <taxon>Bacillati</taxon>
        <taxon>Cyanobacteriota</taxon>
        <taxon>Cyanophyceae</taxon>
        <taxon>Nostocales</taxon>
        <taxon>Nodulariaceae</taxon>
        <taxon>Nodularia</taxon>
    </lineage>
</organism>
<comment type="caution">
    <text evidence="1">The sequence shown here is derived from an EMBL/GenBank/DDBJ whole genome shotgun (WGS) entry which is preliminary data.</text>
</comment>